<accession>A0A484GIG1</accession>
<sequence length="230" mass="24984">SGTGGAVYSALACSVAHAGASVDLTISSLRLAGVSSILPAISFRAARIAILLRDRNLNTTFFDPAGGERILYQHLTKSAFQLFGDNMSHVHRLFRISLWAHLIFTIRTAVDSVAHCASATVITSIPTGVKFHLKLLYTTELFLLRPKKSCYPRTPKLKNPNSDRTRPMLCTRELIFLSSKTAQRDMAEIWGESGAHGDALSKLQDKNGASGVPGHPPHPPKQDLGNIPCQ</sequence>
<organism evidence="2 3">
    <name type="scientific">Sousa chinensis</name>
    <name type="common">Indo-pacific humpbacked dolphin</name>
    <name type="synonym">Steno chinensis</name>
    <dbReference type="NCBI Taxonomy" id="103600"/>
    <lineage>
        <taxon>Eukaryota</taxon>
        <taxon>Metazoa</taxon>
        <taxon>Chordata</taxon>
        <taxon>Craniata</taxon>
        <taxon>Vertebrata</taxon>
        <taxon>Euteleostomi</taxon>
        <taxon>Mammalia</taxon>
        <taxon>Eutheria</taxon>
        <taxon>Laurasiatheria</taxon>
        <taxon>Artiodactyla</taxon>
        <taxon>Whippomorpha</taxon>
        <taxon>Cetacea</taxon>
        <taxon>Odontoceti</taxon>
        <taxon>Delphinidae</taxon>
        <taxon>Sousa</taxon>
    </lineage>
</organism>
<dbReference type="AlphaFoldDB" id="A0A484GIG1"/>
<feature type="non-terminal residue" evidence="2">
    <location>
        <position position="1"/>
    </location>
</feature>
<name>A0A484GIG1_SOUCH</name>
<dbReference type="SUPFAM" id="SSF81442">
    <property type="entry name" value="Cytochrome c oxidase subunit I-like"/>
    <property type="match status" value="1"/>
</dbReference>
<keyword evidence="3" id="KW-1185">Reference proteome</keyword>
<protein>
    <submittedName>
        <fullName evidence="2">Uncharacterized protein</fullName>
    </submittedName>
</protein>
<dbReference type="Gene3D" id="1.20.210.10">
    <property type="entry name" value="Cytochrome c oxidase-like, subunit I domain"/>
    <property type="match status" value="1"/>
</dbReference>
<proteinExistence type="predicted"/>
<dbReference type="Proteomes" id="UP000295264">
    <property type="component" value="Unassembled WGS sequence"/>
</dbReference>
<reference evidence="2 3" key="1">
    <citation type="journal article" date="2018" name="Genomics">
        <title>Molecular footprints of inshore aquatic adaptation in Indo-Pacific humpback dolphin (Sousa chinensis).</title>
        <authorList>
            <person name="Ming Y."/>
            <person name="Jian J."/>
            <person name="Yu F."/>
            <person name="Yu X."/>
            <person name="Wang J."/>
            <person name="Liu W."/>
        </authorList>
    </citation>
    <scope>NUCLEOTIDE SEQUENCE [LARGE SCALE GENOMIC DNA]</scope>
    <source>
        <strain evidence="2">MY-2018</strain>
        <tissue evidence="2">Skin</tissue>
    </source>
</reference>
<feature type="region of interest" description="Disordered" evidence="1">
    <location>
        <begin position="198"/>
        <end position="230"/>
    </location>
</feature>
<evidence type="ECO:0000313" key="3">
    <source>
        <dbReference type="Proteomes" id="UP000295264"/>
    </source>
</evidence>
<dbReference type="EMBL" id="QWLN02007406">
    <property type="protein sequence ID" value="TEA35434.1"/>
    <property type="molecule type" value="Genomic_DNA"/>
</dbReference>
<comment type="caution">
    <text evidence="2">The sequence shown here is derived from an EMBL/GenBank/DDBJ whole genome shotgun (WGS) entry which is preliminary data.</text>
</comment>
<dbReference type="InterPro" id="IPR036927">
    <property type="entry name" value="Cyt_c_oxase-like_su1_sf"/>
</dbReference>
<evidence type="ECO:0000313" key="2">
    <source>
        <dbReference type="EMBL" id="TEA35434.1"/>
    </source>
</evidence>
<gene>
    <name evidence="2" type="ORF">DBR06_SOUSAS20510001</name>
</gene>
<evidence type="ECO:0000256" key="1">
    <source>
        <dbReference type="SAM" id="MobiDB-lite"/>
    </source>
</evidence>